<dbReference type="EMBL" id="KQ086247">
    <property type="protein sequence ID" value="KLO06002.1"/>
    <property type="molecule type" value="Genomic_DNA"/>
</dbReference>
<gene>
    <name evidence="1" type="ORF">SCHPADRAFT_910633</name>
</gene>
<name>A0A0H2R3T7_9AGAM</name>
<dbReference type="AlphaFoldDB" id="A0A0H2R3T7"/>
<keyword evidence="2" id="KW-1185">Reference proteome</keyword>
<reference evidence="1 2" key="1">
    <citation type="submission" date="2015-04" db="EMBL/GenBank/DDBJ databases">
        <title>Complete genome sequence of Schizopora paradoxa KUC8140, a cosmopolitan wood degrader in East Asia.</title>
        <authorList>
            <consortium name="DOE Joint Genome Institute"/>
            <person name="Min B."/>
            <person name="Park H."/>
            <person name="Jang Y."/>
            <person name="Kim J.-J."/>
            <person name="Kim K.H."/>
            <person name="Pangilinan J."/>
            <person name="Lipzen A."/>
            <person name="Riley R."/>
            <person name="Grigoriev I.V."/>
            <person name="Spatafora J.W."/>
            <person name="Choi I.-G."/>
        </authorList>
    </citation>
    <scope>NUCLEOTIDE SEQUENCE [LARGE SCALE GENOMIC DNA]</scope>
    <source>
        <strain evidence="1 2">KUC8140</strain>
    </source>
</reference>
<accession>A0A0H2R3T7</accession>
<protein>
    <submittedName>
        <fullName evidence="1">Uncharacterized protein</fullName>
    </submittedName>
</protein>
<dbReference type="InParanoid" id="A0A0H2R3T7"/>
<dbReference type="Proteomes" id="UP000053477">
    <property type="component" value="Unassembled WGS sequence"/>
</dbReference>
<sequence length="125" mass="13711">MGWDGSAEGARPRLLLTSSSLPTDCVCALQVRTQLSFRQGNSNISCTELGFSVNSSFRTPNTGPRSRTSLLSRFLAVNGLPCNFNFNFASPLDDMGLNTEGQADRSDGMMEGEVEDEWENCHRQV</sequence>
<proteinExistence type="predicted"/>
<evidence type="ECO:0000313" key="2">
    <source>
        <dbReference type="Proteomes" id="UP000053477"/>
    </source>
</evidence>
<organism evidence="1 2">
    <name type="scientific">Schizopora paradoxa</name>
    <dbReference type="NCBI Taxonomy" id="27342"/>
    <lineage>
        <taxon>Eukaryota</taxon>
        <taxon>Fungi</taxon>
        <taxon>Dikarya</taxon>
        <taxon>Basidiomycota</taxon>
        <taxon>Agaricomycotina</taxon>
        <taxon>Agaricomycetes</taxon>
        <taxon>Hymenochaetales</taxon>
        <taxon>Schizoporaceae</taxon>
        <taxon>Schizopora</taxon>
    </lineage>
</organism>
<evidence type="ECO:0000313" key="1">
    <source>
        <dbReference type="EMBL" id="KLO06002.1"/>
    </source>
</evidence>